<organism evidence="1 2">
    <name type="scientific">Cichorium intybus</name>
    <name type="common">Chicory</name>
    <dbReference type="NCBI Taxonomy" id="13427"/>
    <lineage>
        <taxon>Eukaryota</taxon>
        <taxon>Viridiplantae</taxon>
        <taxon>Streptophyta</taxon>
        <taxon>Embryophyta</taxon>
        <taxon>Tracheophyta</taxon>
        <taxon>Spermatophyta</taxon>
        <taxon>Magnoliopsida</taxon>
        <taxon>eudicotyledons</taxon>
        <taxon>Gunneridae</taxon>
        <taxon>Pentapetalae</taxon>
        <taxon>asterids</taxon>
        <taxon>campanulids</taxon>
        <taxon>Asterales</taxon>
        <taxon>Asteraceae</taxon>
        <taxon>Cichorioideae</taxon>
        <taxon>Cichorieae</taxon>
        <taxon>Cichoriinae</taxon>
        <taxon>Cichorium</taxon>
    </lineage>
</organism>
<protein>
    <submittedName>
        <fullName evidence="1">Uncharacterized protein</fullName>
    </submittedName>
</protein>
<sequence>MWSQNLISWTTSLLILLVPDYGDGSLLFFSSDGWQVLNRSEGTRQRKLPIKHKSGKNCSKLDRKMYP</sequence>
<reference evidence="1 2" key="2">
    <citation type="journal article" date="2022" name="Mol. Ecol. Resour.">
        <title>The genomes of chicory, endive, great burdock and yacon provide insights into Asteraceae paleo-polyploidization history and plant inulin production.</title>
        <authorList>
            <person name="Fan W."/>
            <person name="Wang S."/>
            <person name="Wang H."/>
            <person name="Wang A."/>
            <person name="Jiang F."/>
            <person name="Liu H."/>
            <person name="Zhao H."/>
            <person name="Xu D."/>
            <person name="Zhang Y."/>
        </authorList>
    </citation>
    <scope>NUCLEOTIDE SEQUENCE [LARGE SCALE GENOMIC DNA]</scope>
    <source>
        <strain evidence="2">cv. Punajuju</strain>
        <tissue evidence="1">Leaves</tissue>
    </source>
</reference>
<accession>A0ACB9H747</accession>
<dbReference type="Proteomes" id="UP001055811">
    <property type="component" value="Linkage Group LG01"/>
</dbReference>
<gene>
    <name evidence="1" type="ORF">L2E82_05112</name>
</gene>
<evidence type="ECO:0000313" key="1">
    <source>
        <dbReference type="EMBL" id="KAI3791346.1"/>
    </source>
</evidence>
<evidence type="ECO:0000313" key="2">
    <source>
        <dbReference type="Proteomes" id="UP001055811"/>
    </source>
</evidence>
<proteinExistence type="predicted"/>
<comment type="caution">
    <text evidence="1">The sequence shown here is derived from an EMBL/GenBank/DDBJ whole genome shotgun (WGS) entry which is preliminary data.</text>
</comment>
<dbReference type="EMBL" id="CM042009">
    <property type="protein sequence ID" value="KAI3791346.1"/>
    <property type="molecule type" value="Genomic_DNA"/>
</dbReference>
<reference evidence="2" key="1">
    <citation type="journal article" date="2022" name="Mol. Ecol. Resour.">
        <title>The genomes of chicory, endive, great burdock and yacon provide insights into Asteraceae palaeo-polyploidization history and plant inulin production.</title>
        <authorList>
            <person name="Fan W."/>
            <person name="Wang S."/>
            <person name="Wang H."/>
            <person name="Wang A."/>
            <person name="Jiang F."/>
            <person name="Liu H."/>
            <person name="Zhao H."/>
            <person name="Xu D."/>
            <person name="Zhang Y."/>
        </authorList>
    </citation>
    <scope>NUCLEOTIDE SEQUENCE [LARGE SCALE GENOMIC DNA]</scope>
    <source>
        <strain evidence="2">cv. Punajuju</strain>
    </source>
</reference>
<name>A0ACB9H747_CICIN</name>
<keyword evidence="2" id="KW-1185">Reference proteome</keyword>